<dbReference type="PANTHER" id="PTHR43776:SF7">
    <property type="entry name" value="D,D-DIPEPTIDE TRANSPORT ATP-BINDING PROTEIN DDPF-RELATED"/>
    <property type="match status" value="1"/>
</dbReference>
<dbReference type="eggNOG" id="COG4608">
    <property type="taxonomic scope" value="Bacteria"/>
</dbReference>
<evidence type="ECO:0000256" key="3">
    <source>
        <dbReference type="ARBA" id="ARBA00022741"/>
    </source>
</evidence>
<dbReference type="NCBIfam" id="TIGR01727">
    <property type="entry name" value="oligo_HPY"/>
    <property type="match status" value="1"/>
</dbReference>
<dbReference type="SMART" id="SM00382">
    <property type="entry name" value="AAA"/>
    <property type="match status" value="1"/>
</dbReference>
<dbReference type="PANTHER" id="PTHR43776">
    <property type="entry name" value="TRANSPORT ATP-BINDING PROTEIN"/>
    <property type="match status" value="1"/>
</dbReference>
<proteinExistence type="inferred from homology"/>
<keyword evidence="2" id="KW-0813">Transport</keyword>
<keyword evidence="8" id="KW-1185">Reference proteome</keyword>
<evidence type="ECO:0000256" key="5">
    <source>
        <dbReference type="SAM" id="MobiDB-lite"/>
    </source>
</evidence>
<accession>E1QEA3</accession>
<dbReference type="RefSeq" id="WP_013257344.1">
    <property type="nucleotide sequence ID" value="NC_014365.1"/>
</dbReference>
<dbReference type="CDD" id="cd03257">
    <property type="entry name" value="ABC_NikE_OppD_transporters"/>
    <property type="match status" value="1"/>
</dbReference>
<dbReference type="KEGG" id="dbr:Deba_0517"/>
<evidence type="ECO:0000256" key="4">
    <source>
        <dbReference type="ARBA" id="ARBA00022840"/>
    </source>
</evidence>
<dbReference type="GO" id="GO:0016887">
    <property type="term" value="F:ATP hydrolysis activity"/>
    <property type="evidence" value="ECO:0007669"/>
    <property type="project" value="InterPro"/>
</dbReference>
<dbReference type="Pfam" id="PF08352">
    <property type="entry name" value="oligo_HPY"/>
    <property type="match status" value="1"/>
</dbReference>
<protein>
    <submittedName>
        <fullName evidence="7">Oligopeptide/dipeptide ABC transporter, ATPase subunit</fullName>
    </submittedName>
</protein>
<dbReference type="PROSITE" id="PS50893">
    <property type="entry name" value="ABC_TRANSPORTER_2"/>
    <property type="match status" value="1"/>
</dbReference>
<reference evidence="7 8" key="1">
    <citation type="journal article" date="2010" name="Stand. Genomic Sci.">
        <title>Complete genome sequence of Desulfarculus baarsii type strain (2st14).</title>
        <authorList>
            <person name="Sun H."/>
            <person name="Spring S."/>
            <person name="Lapidus A."/>
            <person name="Davenport K."/>
            <person name="Del Rio T.G."/>
            <person name="Tice H."/>
            <person name="Nolan M."/>
            <person name="Copeland A."/>
            <person name="Cheng J.F."/>
            <person name="Lucas S."/>
            <person name="Tapia R."/>
            <person name="Goodwin L."/>
            <person name="Pitluck S."/>
            <person name="Ivanova N."/>
            <person name="Pagani I."/>
            <person name="Mavromatis K."/>
            <person name="Ovchinnikova G."/>
            <person name="Pati A."/>
            <person name="Chen A."/>
            <person name="Palaniappan K."/>
            <person name="Hauser L."/>
            <person name="Chang Y.J."/>
            <person name="Jeffries C.D."/>
            <person name="Detter J.C."/>
            <person name="Han C."/>
            <person name="Rohde M."/>
            <person name="Brambilla E."/>
            <person name="Goker M."/>
            <person name="Woyke T."/>
            <person name="Bristow J."/>
            <person name="Eisen J.A."/>
            <person name="Markowitz V."/>
            <person name="Hugenholtz P."/>
            <person name="Kyrpides N.C."/>
            <person name="Klenk H.P."/>
            <person name="Land M."/>
        </authorList>
    </citation>
    <scope>NUCLEOTIDE SEQUENCE [LARGE SCALE GENOMIC DNA]</scope>
    <source>
        <strain evidence="8">ATCC 33931 / DSM 2075 / LMG 7858 / VKM B-1802 / 2st14</strain>
    </source>
</reference>
<evidence type="ECO:0000313" key="8">
    <source>
        <dbReference type="Proteomes" id="UP000009047"/>
    </source>
</evidence>
<keyword evidence="4" id="KW-0067">ATP-binding</keyword>
<dbReference type="AlphaFoldDB" id="E1QEA3"/>
<sequence length="322" mass="34415">MSAETLLSLRGLSRSFRVATGFLGAGKRSLLAVDDVCLDVAQGEVLGLVGESGCGKSTLGRLAVGLLRPSAGAALFEGHDLASLKGEGLRRMRRRLQIIFQDPVTSLNPRLTVGSALAEPFIIHGVCTRRQAAAKVSSLLEEVGLGPEHASRYPHQFSGGQRQRIGIARALALRPSLVLADEPVSALDVSIQAQVLNLLMDLRQKLGLTYVFVAHDLAVVRHMADRVAVMYLGGVVDVFAAQDFADPAMHPYTAALLASAPQADPARRPAAPPVLGETPSPLDPPTGCRFHPRCPEAAAICRQKRPALRPVTPRRLCACHFR</sequence>
<dbReference type="GO" id="GO:0005524">
    <property type="term" value="F:ATP binding"/>
    <property type="evidence" value="ECO:0007669"/>
    <property type="project" value="UniProtKB-KW"/>
</dbReference>
<dbReference type="InterPro" id="IPR027417">
    <property type="entry name" value="P-loop_NTPase"/>
</dbReference>
<feature type="region of interest" description="Disordered" evidence="5">
    <location>
        <begin position="264"/>
        <end position="285"/>
    </location>
</feature>
<dbReference type="InterPro" id="IPR013563">
    <property type="entry name" value="Oligopep_ABC_C"/>
</dbReference>
<name>E1QEA3_DESB2</name>
<dbReference type="FunFam" id="3.40.50.300:FF:000016">
    <property type="entry name" value="Oligopeptide ABC transporter ATP-binding component"/>
    <property type="match status" value="1"/>
</dbReference>
<dbReference type="STRING" id="644282.Deba_0517"/>
<feature type="domain" description="ABC transporter" evidence="6">
    <location>
        <begin position="7"/>
        <end position="257"/>
    </location>
</feature>
<evidence type="ECO:0000256" key="1">
    <source>
        <dbReference type="ARBA" id="ARBA00005417"/>
    </source>
</evidence>
<gene>
    <name evidence="7" type="ordered locus">Deba_0517</name>
</gene>
<keyword evidence="3" id="KW-0547">Nucleotide-binding</keyword>
<dbReference type="InterPro" id="IPR050319">
    <property type="entry name" value="ABC_transp_ATP-bind"/>
</dbReference>
<evidence type="ECO:0000259" key="6">
    <source>
        <dbReference type="PROSITE" id="PS50893"/>
    </source>
</evidence>
<dbReference type="GO" id="GO:0015833">
    <property type="term" value="P:peptide transport"/>
    <property type="evidence" value="ECO:0007669"/>
    <property type="project" value="InterPro"/>
</dbReference>
<dbReference type="InterPro" id="IPR017871">
    <property type="entry name" value="ABC_transporter-like_CS"/>
</dbReference>
<dbReference type="Gene3D" id="3.40.50.300">
    <property type="entry name" value="P-loop containing nucleotide triphosphate hydrolases"/>
    <property type="match status" value="1"/>
</dbReference>
<comment type="similarity">
    <text evidence="1">Belongs to the ABC transporter superfamily.</text>
</comment>
<dbReference type="HOGENOM" id="CLU_000604_1_23_7"/>
<organism evidence="7 8">
    <name type="scientific">Desulfarculus baarsii (strain ATCC 33931 / DSM 2075 / LMG 7858 / VKM B-1802 / 2st14)</name>
    <dbReference type="NCBI Taxonomy" id="644282"/>
    <lineage>
        <taxon>Bacteria</taxon>
        <taxon>Pseudomonadati</taxon>
        <taxon>Thermodesulfobacteriota</taxon>
        <taxon>Desulfarculia</taxon>
        <taxon>Desulfarculales</taxon>
        <taxon>Desulfarculaceae</taxon>
        <taxon>Desulfarculus</taxon>
    </lineage>
</organism>
<dbReference type="InterPro" id="IPR003593">
    <property type="entry name" value="AAA+_ATPase"/>
</dbReference>
<evidence type="ECO:0000256" key="2">
    <source>
        <dbReference type="ARBA" id="ARBA00022448"/>
    </source>
</evidence>
<dbReference type="Pfam" id="PF00005">
    <property type="entry name" value="ABC_tran"/>
    <property type="match status" value="1"/>
</dbReference>
<dbReference type="Proteomes" id="UP000009047">
    <property type="component" value="Chromosome"/>
</dbReference>
<dbReference type="SUPFAM" id="SSF52540">
    <property type="entry name" value="P-loop containing nucleoside triphosphate hydrolases"/>
    <property type="match status" value="1"/>
</dbReference>
<dbReference type="InterPro" id="IPR003439">
    <property type="entry name" value="ABC_transporter-like_ATP-bd"/>
</dbReference>
<dbReference type="EMBL" id="CP002085">
    <property type="protein sequence ID" value="ADK83889.1"/>
    <property type="molecule type" value="Genomic_DNA"/>
</dbReference>
<evidence type="ECO:0000313" key="7">
    <source>
        <dbReference type="EMBL" id="ADK83889.1"/>
    </source>
</evidence>
<dbReference type="OrthoDB" id="9809450at2"/>
<dbReference type="PROSITE" id="PS00211">
    <property type="entry name" value="ABC_TRANSPORTER_1"/>
    <property type="match status" value="1"/>
</dbReference>
<dbReference type="GO" id="GO:0055085">
    <property type="term" value="P:transmembrane transport"/>
    <property type="evidence" value="ECO:0007669"/>
    <property type="project" value="UniProtKB-ARBA"/>
</dbReference>